<sequence length="43" mass="4145">MALKAFMAALALAAIAVGLMLPVPHAGKAAAQSQIATVQLGAG</sequence>
<dbReference type="EMBL" id="JBHTLQ010000032">
    <property type="protein sequence ID" value="MFD1191695.1"/>
    <property type="molecule type" value="Genomic_DNA"/>
</dbReference>
<dbReference type="RefSeq" id="WP_374343719.1">
    <property type="nucleotide sequence ID" value="NZ_JBHTLQ010000032.1"/>
</dbReference>
<keyword evidence="2" id="KW-1185">Reference proteome</keyword>
<comment type="caution">
    <text evidence="1">The sequence shown here is derived from an EMBL/GenBank/DDBJ whole genome shotgun (WGS) entry which is preliminary data.</text>
</comment>
<evidence type="ECO:0000313" key="1">
    <source>
        <dbReference type="EMBL" id="MFD1191695.1"/>
    </source>
</evidence>
<organism evidence="1 2">
    <name type="scientific">Phenylobacterium conjunctum</name>
    <dbReference type="NCBI Taxonomy" id="1298959"/>
    <lineage>
        <taxon>Bacteria</taxon>
        <taxon>Pseudomonadati</taxon>
        <taxon>Pseudomonadota</taxon>
        <taxon>Alphaproteobacteria</taxon>
        <taxon>Caulobacterales</taxon>
        <taxon>Caulobacteraceae</taxon>
        <taxon>Phenylobacterium</taxon>
    </lineage>
</organism>
<proteinExistence type="predicted"/>
<protein>
    <submittedName>
        <fullName evidence="1">Uncharacterized protein</fullName>
    </submittedName>
</protein>
<gene>
    <name evidence="1" type="ORF">ACFQ27_13985</name>
</gene>
<dbReference type="Proteomes" id="UP001597216">
    <property type="component" value="Unassembled WGS sequence"/>
</dbReference>
<evidence type="ECO:0000313" key="2">
    <source>
        <dbReference type="Proteomes" id="UP001597216"/>
    </source>
</evidence>
<name>A0ABW3T4T5_9CAUL</name>
<reference evidence="2" key="1">
    <citation type="journal article" date="2019" name="Int. J. Syst. Evol. Microbiol.">
        <title>The Global Catalogue of Microorganisms (GCM) 10K type strain sequencing project: providing services to taxonomists for standard genome sequencing and annotation.</title>
        <authorList>
            <consortium name="The Broad Institute Genomics Platform"/>
            <consortium name="The Broad Institute Genome Sequencing Center for Infectious Disease"/>
            <person name="Wu L."/>
            <person name="Ma J."/>
        </authorList>
    </citation>
    <scope>NUCLEOTIDE SEQUENCE [LARGE SCALE GENOMIC DNA]</scope>
    <source>
        <strain evidence="2">CCUG 55074</strain>
    </source>
</reference>
<accession>A0ABW3T4T5</accession>